<feature type="transmembrane region" description="Helical" evidence="6">
    <location>
        <begin position="287"/>
        <end position="307"/>
    </location>
</feature>
<evidence type="ECO:0000313" key="9">
    <source>
        <dbReference type="Proteomes" id="UP001237642"/>
    </source>
</evidence>
<protein>
    <recommendedName>
        <fullName evidence="6">WAT1-related protein</fullName>
    </recommendedName>
</protein>
<feature type="transmembrane region" description="Helical" evidence="6">
    <location>
        <begin position="150"/>
        <end position="171"/>
    </location>
</feature>
<dbReference type="AlphaFoldDB" id="A0AAD8I3T0"/>
<evidence type="ECO:0000256" key="5">
    <source>
        <dbReference type="ARBA" id="ARBA00023136"/>
    </source>
</evidence>
<sequence>MNKFPTRASCLEMYNRAKPYLGVILLQFGYAGMPIIAKSAINQGMNIYTYTVYRNAIAALIFAPFAVFLERKVRPGMTASVFWKILLLGLLEPVLDQNLYYTGMKYTSATFTSAMCNILPAITFVMAWILRLEKVNIKRLRSQGKVLGTLVTVGGAMIMTLVIGPTIRLPWSEHDQSTAAADATDPHQDSIKGALMITAGCLCWACFVILQAITLKSYPAELSLTALICTMGTIQGIILTIVVEKENTAIWAIHWDTKFQAAVYGGIVCAGAGYYISGVIMRQRGPVFVTAFGPLSMVIVAILGPFMLSEQLVLGRVIGAVVIVIGLYLVLWGKSKDQCSSESDSELLPVDQAKANTNLDAKILVHDHVSSKVAATCEAV</sequence>
<keyword evidence="9" id="KW-1185">Reference proteome</keyword>
<keyword evidence="3 6" id="KW-0812">Transmembrane</keyword>
<dbReference type="InterPro" id="IPR030184">
    <property type="entry name" value="WAT1-related"/>
</dbReference>
<evidence type="ECO:0000256" key="2">
    <source>
        <dbReference type="ARBA" id="ARBA00007635"/>
    </source>
</evidence>
<comment type="similarity">
    <text evidence="2 6">Belongs to the drug/metabolite transporter (DMT) superfamily. Plant drug/metabolite exporter (P-DME) (TC 2.A.7.4) family.</text>
</comment>
<keyword evidence="4 6" id="KW-1133">Transmembrane helix</keyword>
<feature type="transmembrane region" description="Helical" evidence="6">
    <location>
        <begin position="191"/>
        <end position="210"/>
    </location>
</feature>
<evidence type="ECO:0000256" key="3">
    <source>
        <dbReference type="ARBA" id="ARBA00022692"/>
    </source>
</evidence>
<dbReference type="PANTHER" id="PTHR31218">
    <property type="entry name" value="WAT1-RELATED PROTEIN"/>
    <property type="match status" value="1"/>
</dbReference>
<feature type="transmembrane region" description="Helical" evidence="6">
    <location>
        <begin position="47"/>
        <end position="69"/>
    </location>
</feature>
<accession>A0AAD8I3T0</accession>
<feature type="transmembrane region" description="Helical" evidence="6">
    <location>
        <begin position="262"/>
        <end position="280"/>
    </location>
</feature>
<feature type="transmembrane region" description="Helical" evidence="6">
    <location>
        <begin position="81"/>
        <end position="100"/>
    </location>
</feature>
<organism evidence="8 9">
    <name type="scientific">Heracleum sosnowskyi</name>
    <dbReference type="NCBI Taxonomy" id="360622"/>
    <lineage>
        <taxon>Eukaryota</taxon>
        <taxon>Viridiplantae</taxon>
        <taxon>Streptophyta</taxon>
        <taxon>Embryophyta</taxon>
        <taxon>Tracheophyta</taxon>
        <taxon>Spermatophyta</taxon>
        <taxon>Magnoliopsida</taxon>
        <taxon>eudicotyledons</taxon>
        <taxon>Gunneridae</taxon>
        <taxon>Pentapetalae</taxon>
        <taxon>asterids</taxon>
        <taxon>campanulids</taxon>
        <taxon>Apiales</taxon>
        <taxon>Apiaceae</taxon>
        <taxon>Apioideae</taxon>
        <taxon>apioid superclade</taxon>
        <taxon>Tordylieae</taxon>
        <taxon>Tordyliinae</taxon>
        <taxon>Heracleum</taxon>
    </lineage>
</organism>
<feature type="transmembrane region" description="Helical" evidence="6">
    <location>
        <begin position="20"/>
        <end position="41"/>
    </location>
</feature>
<dbReference type="InterPro" id="IPR037185">
    <property type="entry name" value="EmrE-like"/>
</dbReference>
<feature type="transmembrane region" description="Helical" evidence="6">
    <location>
        <begin position="106"/>
        <end position="130"/>
    </location>
</feature>
<dbReference type="EMBL" id="JAUIZM010000006">
    <property type="protein sequence ID" value="KAK1378095.1"/>
    <property type="molecule type" value="Genomic_DNA"/>
</dbReference>
<proteinExistence type="inferred from homology"/>
<comment type="caution">
    <text evidence="8">The sequence shown here is derived from an EMBL/GenBank/DDBJ whole genome shotgun (WGS) entry which is preliminary data.</text>
</comment>
<evidence type="ECO:0000256" key="6">
    <source>
        <dbReference type="RuleBase" id="RU363077"/>
    </source>
</evidence>
<feature type="domain" description="EamA" evidence="7">
    <location>
        <begin position="20"/>
        <end position="160"/>
    </location>
</feature>
<dbReference type="GO" id="GO:0022857">
    <property type="term" value="F:transmembrane transporter activity"/>
    <property type="evidence" value="ECO:0007669"/>
    <property type="project" value="InterPro"/>
</dbReference>
<feature type="transmembrane region" description="Helical" evidence="6">
    <location>
        <begin position="313"/>
        <end position="331"/>
    </location>
</feature>
<dbReference type="GO" id="GO:0016020">
    <property type="term" value="C:membrane"/>
    <property type="evidence" value="ECO:0007669"/>
    <property type="project" value="UniProtKB-SubCell"/>
</dbReference>
<reference evidence="8" key="1">
    <citation type="submission" date="2023-02" db="EMBL/GenBank/DDBJ databases">
        <title>Genome of toxic invasive species Heracleum sosnowskyi carries increased number of genes despite the absence of recent whole-genome duplications.</title>
        <authorList>
            <person name="Schelkunov M."/>
            <person name="Shtratnikova V."/>
            <person name="Makarenko M."/>
            <person name="Klepikova A."/>
            <person name="Omelchenko D."/>
            <person name="Novikova G."/>
            <person name="Obukhova E."/>
            <person name="Bogdanov V."/>
            <person name="Penin A."/>
            <person name="Logacheva M."/>
        </authorList>
    </citation>
    <scope>NUCLEOTIDE SEQUENCE</scope>
    <source>
        <strain evidence="8">Hsosn_3</strain>
        <tissue evidence="8">Leaf</tissue>
    </source>
</reference>
<comment type="subcellular location">
    <subcellularLocation>
        <location evidence="1 6">Membrane</location>
        <topology evidence="1 6">Multi-pass membrane protein</topology>
    </subcellularLocation>
</comment>
<feature type="transmembrane region" description="Helical" evidence="6">
    <location>
        <begin position="222"/>
        <end position="242"/>
    </location>
</feature>
<keyword evidence="5 6" id="KW-0472">Membrane</keyword>
<dbReference type="SUPFAM" id="SSF103481">
    <property type="entry name" value="Multidrug resistance efflux transporter EmrE"/>
    <property type="match status" value="2"/>
</dbReference>
<reference evidence="8" key="2">
    <citation type="submission" date="2023-05" db="EMBL/GenBank/DDBJ databases">
        <authorList>
            <person name="Schelkunov M.I."/>
        </authorList>
    </citation>
    <scope>NUCLEOTIDE SEQUENCE</scope>
    <source>
        <strain evidence="8">Hsosn_3</strain>
        <tissue evidence="8">Leaf</tissue>
    </source>
</reference>
<evidence type="ECO:0000259" key="7">
    <source>
        <dbReference type="Pfam" id="PF00892"/>
    </source>
</evidence>
<feature type="domain" description="EamA" evidence="7">
    <location>
        <begin position="192"/>
        <end position="331"/>
    </location>
</feature>
<evidence type="ECO:0000256" key="4">
    <source>
        <dbReference type="ARBA" id="ARBA00022989"/>
    </source>
</evidence>
<gene>
    <name evidence="8" type="ORF">POM88_024839</name>
</gene>
<dbReference type="Proteomes" id="UP001237642">
    <property type="component" value="Unassembled WGS sequence"/>
</dbReference>
<evidence type="ECO:0000256" key="1">
    <source>
        <dbReference type="ARBA" id="ARBA00004141"/>
    </source>
</evidence>
<name>A0AAD8I3T0_9APIA</name>
<evidence type="ECO:0000313" key="8">
    <source>
        <dbReference type="EMBL" id="KAK1378095.1"/>
    </source>
</evidence>
<dbReference type="Pfam" id="PF00892">
    <property type="entry name" value="EamA"/>
    <property type="match status" value="2"/>
</dbReference>
<dbReference type="InterPro" id="IPR000620">
    <property type="entry name" value="EamA_dom"/>
</dbReference>